<name>A0A0L0S5I7_ALLM3</name>
<evidence type="ECO:0000256" key="5">
    <source>
        <dbReference type="ARBA" id="ARBA00022884"/>
    </source>
</evidence>
<dbReference type="InterPro" id="IPR001650">
    <property type="entry name" value="Helicase_C-like"/>
</dbReference>
<feature type="compositionally biased region" description="Basic and acidic residues" evidence="8">
    <location>
        <begin position="653"/>
        <end position="674"/>
    </location>
</feature>
<keyword evidence="5 7" id="KW-0694">RNA-binding</keyword>
<evidence type="ECO:0000256" key="4">
    <source>
        <dbReference type="ARBA" id="ARBA00022840"/>
    </source>
</evidence>
<dbReference type="eggNOG" id="KOG0342">
    <property type="taxonomic scope" value="Eukaryota"/>
</dbReference>
<comment type="catalytic activity">
    <reaction evidence="7">
        <text>ATP + H2O = ADP + phosphate + H(+)</text>
        <dbReference type="Rhea" id="RHEA:13065"/>
        <dbReference type="ChEBI" id="CHEBI:15377"/>
        <dbReference type="ChEBI" id="CHEBI:15378"/>
        <dbReference type="ChEBI" id="CHEBI:30616"/>
        <dbReference type="ChEBI" id="CHEBI:43474"/>
        <dbReference type="ChEBI" id="CHEBI:456216"/>
        <dbReference type="EC" id="3.6.4.13"/>
    </reaction>
</comment>
<gene>
    <name evidence="11" type="ORF">AMAG_04625</name>
</gene>
<feature type="domain" description="Helicase ATP-binding" evidence="9">
    <location>
        <begin position="190"/>
        <end position="368"/>
    </location>
</feature>
<comment type="domain">
    <text evidence="7">The Q motif is unique to and characteristic of the DEAD box family of RNA helicases and controls ATP binding and hydrolysis.</text>
</comment>
<evidence type="ECO:0000256" key="2">
    <source>
        <dbReference type="ARBA" id="ARBA00022801"/>
    </source>
</evidence>
<keyword evidence="4 6" id="KW-0067">ATP-binding</keyword>
<proteinExistence type="inferred from homology"/>
<dbReference type="GO" id="GO:0016787">
    <property type="term" value="F:hydrolase activity"/>
    <property type="evidence" value="ECO:0007669"/>
    <property type="project" value="UniProtKB-KW"/>
</dbReference>
<dbReference type="InterPro" id="IPR011545">
    <property type="entry name" value="DEAD/DEAH_box_helicase_dom"/>
</dbReference>
<dbReference type="SMART" id="SM00490">
    <property type="entry name" value="HELICc"/>
    <property type="match status" value="1"/>
</dbReference>
<dbReference type="InterPro" id="IPR014001">
    <property type="entry name" value="Helicase_ATP-bd"/>
</dbReference>
<evidence type="ECO:0000256" key="7">
    <source>
        <dbReference type="RuleBase" id="RU365068"/>
    </source>
</evidence>
<feature type="domain" description="Helicase C-terminal" evidence="10">
    <location>
        <begin position="401"/>
        <end position="565"/>
    </location>
</feature>
<keyword evidence="1 6" id="KW-0547">Nucleotide-binding</keyword>
<dbReference type="SMART" id="SM00487">
    <property type="entry name" value="DEXDc"/>
    <property type="match status" value="1"/>
</dbReference>
<dbReference type="InterPro" id="IPR000629">
    <property type="entry name" value="RNA-helicase_DEAD-box_CS"/>
</dbReference>
<dbReference type="PANTHER" id="PTHR24031">
    <property type="entry name" value="RNA HELICASE"/>
    <property type="match status" value="1"/>
</dbReference>
<dbReference type="STRING" id="578462.A0A0L0S5I7"/>
<dbReference type="VEuPathDB" id="FungiDB:AMAG_04625"/>
<evidence type="ECO:0000256" key="3">
    <source>
        <dbReference type="ARBA" id="ARBA00022806"/>
    </source>
</evidence>
<keyword evidence="12" id="KW-1185">Reference proteome</keyword>
<dbReference type="InterPro" id="IPR027417">
    <property type="entry name" value="P-loop_NTPase"/>
</dbReference>
<feature type="compositionally biased region" description="Basic and acidic residues" evidence="8">
    <location>
        <begin position="698"/>
        <end position="716"/>
    </location>
</feature>
<dbReference type="PROSITE" id="PS00039">
    <property type="entry name" value="DEAD_ATP_HELICASE"/>
    <property type="match status" value="1"/>
</dbReference>
<dbReference type="SUPFAM" id="SSF52540">
    <property type="entry name" value="P-loop containing nucleoside triphosphate hydrolases"/>
    <property type="match status" value="1"/>
</dbReference>
<dbReference type="Gene3D" id="3.40.50.300">
    <property type="entry name" value="P-loop containing nucleotide triphosphate hydrolases"/>
    <property type="match status" value="2"/>
</dbReference>
<dbReference type="GO" id="GO:0003724">
    <property type="term" value="F:RNA helicase activity"/>
    <property type="evidence" value="ECO:0007669"/>
    <property type="project" value="UniProtKB-EC"/>
</dbReference>
<dbReference type="OMA" id="RYMETAD"/>
<dbReference type="CDD" id="cd18787">
    <property type="entry name" value="SF2_C_DEAD"/>
    <property type="match status" value="1"/>
</dbReference>
<organism evidence="11 12">
    <name type="scientific">Allomyces macrogynus (strain ATCC 38327)</name>
    <name type="common">Allomyces javanicus var. macrogynus</name>
    <dbReference type="NCBI Taxonomy" id="578462"/>
    <lineage>
        <taxon>Eukaryota</taxon>
        <taxon>Fungi</taxon>
        <taxon>Fungi incertae sedis</taxon>
        <taxon>Blastocladiomycota</taxon>
        <taxon>Blastocladiomycetes</taxon>
        <taxon>Blastocladiales</taxon>
        <taxon>Blastocladiaceae</taxon>
        <taxon>Allomyces</taxon>
    </lineage>
</organism>
<keyword evidence="3 6" id="KW-0347">Helicase</keyword>
<dbReference type="GO" id="GO:0005524">
    <property type="term" value="F:ATP binding"/>
    <property type="evidence" value="ECO:0007669"/>
    <property type="project" value="UniProtKB-UniRule"/>
</dbReference>
<evidence type="ECO:0000259" key="9">
    <source>
        <dbReference type="PROSITE" id="PS51192"/>
    </source>
</evidence>
<evidence type="ECO:0000256" key="8">
    <source>
        <dbReference type="SAM" id="MobiDB-lite"/>
    </source>
</evidence>
<evidence type="ECO:0000256" key="6">
    <source>
        <dbReference type="RuleBase" id="RU000492"/>
    </source>
</evidence>
<dbReference type="Proteomes" id="UP000054350">
    <property type="component" value="Unassembled WGS sequence"/>
</dbReference>
<dbReference type="PROSITE" id="PS51194">
    <property type="entry name" value="HELICASE_CTER"/>
    <property type="match status" value="1"/>
</dbReference>
<feature type="compositionally biased region" description="Basic and acidic residues" evidence="8">
    <location>
        <begin position="70"/>
        <end position="82"/>
    </location>
</feature>
<evidence type="ECO:0000259" key="10">
    <source>
        <dbReference type="PROSITE" id="PS51194"/>
    </source>
</evidence>
<feature type="region of interest" description="Disordered" evidence="8">
    <location>
        <begin position="54"/>
        <end position="140"/>
    </location>
</feature>
<feature type="compositionally biased region" description="Basic and acidic residues" evidence="8">
    <location>
        <begin position="90"/>
        <end position="136"/>
    </location>
</feature>
<evidence type="ECO:0000313" key="12">
    <source>
        <dbReference type="Proteomes" id="UP000054350"/>
    </source>
</evidence>
<dbReference type="EMBL" id="GG745332">
    <property type="protein sequence ID" value="KNE57772.1"/>
    <property type="molecule type" value="Genomic_DNA"/>
</dbReference>
<dbReference type="EC" id="3.6.4.13" evidence="7"/>
<evidence type="ECO:0000256" key="1">
    <source>
        <dbReference type="ARBA" id="ARBA00022741"/>
    </source>
</evidence>
<comment type="similarity">
    <text evidence="6">Belongs to the DEAD box helicase family.</text>
</comment>
<dbReference type="PROSITE" id="PS51192">
    <property type="entry name" value="HELICASE_ATP_BIND_1"/>
    <property type="match status" value="1"/>
</dbReference>
<feature type="region of interest" description="Disordered" evidence="8">
    <location>
        <begin position="635"/>
        <end position="716"/>
    </location>
</feature>
<dbReference type="GO" id="GO:0003723">
    <property type="term" value="F:RNA binding"/>
    <property type="evidence" value="ECO:0007669"/>
    <property type="project" value="UniProtKB-UniRule"/>
</dbReference>
<sequence>MLRRFQVGLAAATAAHRAAFVAGTVRPATATAALSPSTLRLFSSTSLAAQYEADYERAARPPRSGYSRDPAFDRRDRGDRPSHPRSFHGNNDRSFRPRYSDRGNDRFGDRGDRGSRYDGDRNDRNDRPARDAEQKPIGEYTTFKSTMAHTEAPELKWADVPALQRPLRDAMTRGFGYEMCTPVQAAILSRMPLSPDQDFLVQAKTGTGKTLAFLVPTVNAALNKVHPLGKSTKILIISPTRELALQIANEARKLTARAKLGVQCLVGGESKHMQMRALHRGRGDIVVGTPGRLMDLLQNDSMLQRYMETADALILDEADRMLEIGFKEDIERIMEYLPTERQTLLFSATYPSNVKKLVESALRPGYEVINTISPDDVGTVHAIRQSYAIAPLEKQPITLHSILHRGAMADEPLKAIVFLPTTRMTMLYGELFKRLAMGSLGGIGRFDARDLYEIHSRKSQDQRIKISDRFRRAKQGILFTSDVSARGVDYPGVNLVIQVGVPSSRDQYVHRIGRTGRAGKDGQAILLLAPFEKAFLDDLIELPLVKAEDTNGCLDVGPGQSVEWNGAKSAEAVRAAVPLLDPETVENMYTANLGFYQGQVDLFKKGQSTPYAVLKDLNAFVESLGLDRFPPIPSALRGTFKEPTSHAMSRRSGGGDRRSGGGFDRRGGGDRDRFSLYGRSGNHPHGGNDRGFGGNRGGSRDRDGFRGGRRSYNDGE</sequence>
<accession>A0A0L0S5I7</accession>
<dbReference type="Pfam" id="PF00271">
    <property type="entry name" value="Helicase_C"/>
    <property type="match status" value="1"/>
</dbReference>
<dbReference type="AlphaFoldDB" id="A0A0L0S5I7"/>
<comment type="function">
    <text evidence="7">RNA helicase.</text>
</comment>
<protein>
    <recommendedName>
        <fullName evidence="7">ATP-dependent RNA helicase</fullName>
        <ecNumber evidence="7">3.6.4.13</ecNumber>
    </recommendedName>
</protein>
<reference evidence="11 12" key="1">
    <citation type="submission" date="2009-11" db="EMBL/GenBank/DDBJ databases">
        <title>Annotation of Allomyces macrogynus ATCC 38327.</title>
        <authorList>
            <consortium name="The Broad Institute Genome Sequencing Platform"/>
            <person name="Russ C."/>
            <person name="Cuomo C."/>
            <person name="Burger G."/>
            <person name="Gray M.W."/>
            <person name="Holland P.W.H."/>
            <person name="King N."/>
            <person name="Lang F.B.F."/>
            <person name="Roger A.J."/>
            <person name="Ruiz-Trillo I."/>
            <person name="Young S.K."/>
            <person name="Zeng Q."/>
            <person name="Gargeya S."/>
            <person name="Fitzgerald M."/>
            <person name="Haas B."/>
            <person name="Abouelleil A."/>
            <person name="Alvarado L."/>
            <person name="Arachchi H.M."/>
            <person name="Berlin A."/>
            <person name="Chapman S.B."/>
            <person name="Gearin G."/>
            <person name="Goldberg J."/>
            <person name="Griggs A."/>
            <person name="Gujja S."/>
            <person name="Hansen M."/>
            <person name="Heiman D."/>
            <person name="Howarth C."/>
            <person name="Larimer J."/>
            <person name="Lui A."/>
            <person name="MacDonald P.J.P."/>
            <person name="McCowen C."/>
            <person name="Montmayeur A."/>
            <person name="Murphy C."/>
            <person name="Neiman D."/>
            <person name="Pearson M."/>
            <person name="Priest M."/>
            <person name="Roberts A."/>
            <person name="Saif S."/>
            <person name="Shea T."/>
            <person name="Sisk P."/>
            <person name="Stolte C."/>
            <person name="Sykes S."/>
            <person name="Wortman J."/>
            <person name="Nusbaum C."/>
            <person name="Birren B."/>
        </authorList>
    </citation>
    <scope>NUCLEOTIDE SEQUENCE [LARGE SCALE GENOMIC DNA]</scope>
    <source>
        <strain evidence="11 12">ATCC 38327</strain>
    </source>
</reference>
<reference evidence="12" key="2">
    <citation type="submission" date="2009-11" db="EMBL/GenBank/DDBJ databases">
        <title>The Genome Sequence of Allomyces macrogynus strain ATCC 38327.</title>
        <authorList>
            <consortium name="The Broad Institute Genome Sequencing Platform"/>
            <person name="Russ C."/>
            <person name="Cuomo C."/>
            <person name="Shea T."/>
            <person name="Young S.K."/>
            <person name="Zeng Q."/>
            <person name="Koehrsen M."/>
            <person name="Haas B."/>
            <person name="Borodovsky M."/>
            <person name="Guigo R."/>
            <person name="Alvarado L."/>
            <person name="Berlin A."/>
            <person name="Borenstein D."/>
            <person name="Chen Z."/>
            <person name="Engels R."/>
            <person name="Freedman E."/>
            <person name="Gellesch M."/>
            <person name="Goldberg J."/>
            <person name="Griggs A."/>
            <person name="Gujja S."/>
            <person name="Heiman D."/>
            <person name="Hepburn T."/>
            <person name="Howarth C."/>
            <person name="Jen D."/>
            <person name="Larson L."/>
            <person name="Lewis B."/>
            <person name="Mehta T."/>
            <person name="Park D."/>
            <person name="Pearson M."/>
            <person name="Roberts A."/>
            <person name="Saif S."/>
            <person name="Shenoy N."/>
            <person name="Sisk P."/>
            <person name="Stolte C."/>
            <person name="Sykes S."/>
            <person name="Walk T."/>
            <person name="White J."/>
            <person name="Yandava C."/>
            <person name="Burger G."/>
            <person name="Gray M.W."/>
            <person name="Holland P.W.H."/>
            <person name="King N."/>
            <person name="Lang F.B.F."/>
            <person name="Roger A.J."/>
            <person name="Ruiz-Trillo I."/>
            <person name="Lander E."/>
            <person name="Nusbaum C."/>
        </authorList>
    </citation>
    <scope>NUCLEOTIDE SEQUENCE [LARGE SCALE GENOMIC DNA]</scope>
    <source>
        <strain evidence="12">ATCC 38327</strain>
    </source>
</reference>
<keyword evidence="2 6" id="KW-0378">Hydrolase</keyword>
<dbReference type="Pfam" id="PF00270">
    <property type="entry name" value="DEAD"/>
    <property type="match status" value="1"/>
</dbReference>
<evidence type="ECO:0000313" key="11">
    <source>
        <dbReference type="EMBL" id="KNE57772.1"/>
    </source>
</evidence>
<dbReference type="OrthoDB" id="193716at2759"/>